<evidence type="ECO:0000256" key="6">
    <source>
        <dbReference type="ARBA" id="ARBA00022519"/>
    </source>
</evidence>
<evidence type="ECO:0000256" key="5">
    <source>
        <dbReference type="ARBA" id="ARBA00022475"/>
    </source>
</evidence>
<organism evidence="14 15">
    <name type="scientific">Martelella endophytica</name>
    <dbReference type="NCBI Taxonomy" id="1486262"/>
    <lineage>
        <taxon>Bacteria</taxon>
        <taxon>Pseudomonadati</taxon>
        <taxon>Pseudomonadota</taxon>
        <taxon>Alphaproteobacteria</taxon>
        <taxon>Hyphomicrobiales</taxon>
        <taxon>Aurantimonadaceae</taxon>
        <taxon>Martelella</taxon>
    </lineage>
</organism>
<dbReference type="STRING" id="1486262.TM49_01940"/>
<evidence type="ECO:0000256" key="12">
    <source>
        <dbReference type="SAM" id="Phobius"/>
    </source>
</evidence>
<evidence type="ECO:0000256" key="1">
    <source>
        <dbReference type="ARBA" id="ARBA00004429"/>
    </source>
</evidence>
<comment type="subcellular location">
    <subcellularLocation>
        <location evidence="1">Cell inner membrane</location>
        <topology evidence="1">Multi-pass membrane protein</topology>
    </subcellularLocation>
</comment>
<keyword evidence="11 12" id="KW-0472">Membrane</keyword>
<feature type="transmembrane region" description="Helical" evidence="12">
    <location>
        <begin position="435"/>
        <end position="458"/>
    </location>
</feature>
<feature type="transmembrane region" description="Helical" evidence="12">
    <location>
        <begin position="401"/>
        <end position="423"/>
    </location>
</feature>
<dbReference type="EMBL" id="CP010803">
    <property type="protein sequence ID" value="AJY44719.1"/>
    <property type="molecule type" value="Genomic_DNA"/>
</dbReference>
<name>A0A0D5LKJ4_MAREN</name>
<dbReference type="GO" id="GO:0005886">
    <property type="term" value="C:plasma membrane"/>
    <property type="evidence" value="ECO:0007669"/>
    <property type="project" value="UniProtKB-SubCell"/>
</dbReference>
<dbReference type="InterPro" id="IPR029044">
    <property type="entry name" value="Nucleotide-diphossugar_trans"/>
</dbReference>
<keyword evidence="8 14" id="KW-0808">Transferase</keyword>
<comment type="pathway">
    <text evidence="2">Glycan metabolism; osmoregulated periplasmic glucan (OPG) biosynthesis.</text>
</comment>
<dbReference type="NCBIfam" id="NF003959">
    <property type="entry name" value="PRK05454.2-2"/>
    <property type="match status" value="1"/>
</dbReference>
<sequence length="604" mass="66117">MLAFRRTLSMTFAAIVAAIATRLAMDVFFADGTDWVDFVRIGLCAATAAWIAWGATLGIGGLIGARIKTPARAKLAESGQSAKTAILIPVYNEDPRATFSSAAAMASSLAATPYGNLFDIAILSDSRDPEVIAAEEQWFLKLHSDMPEGIEAFYRRRTDNSGKKAGNIGDFVRRHGARYPFMLILDADSLMEGETIVEMLRRMEAEPKLGLLQTLPKIVASRSWFARALQFSAGLFSPIFTRGLARMQGVEGPFWGHNAMVRTNAFAESCGLPALTGAPPFGGHILSHDYVEAALLARNGWIVRVDADLEGSYEEGPQNAVDFAKRDRRWCQGNLQHIRLLFAPGIKAWNRFTFLQGVMAYLSSPLWMMFIAASIVAPLFAPDPDYFPSPYLPAIFPRAETALAVTLLVGVGGLLIGPKLLIALRSGLSGEARRFGGFIGVFWSTLIEIIWSSMLAPITLMYQSRSVMQVILGMDGGWPASDREGHSIGLGESFRASWWIVLTGIVMLAGAWTLAPDLFWWLTPIAVPQILAPLLISFSSSPESGRIAARCGLFRTVEETTRPPVMIERDRIIARWLEPDASVFVKEETDEPKTGEAEPAYSAM</sequence>
<dbReference type="RefSeq" id="WP_045679302.1">
    <property type="nucleotide sequence ID" value="NZ_CP010803.1"/>
</dbReference>
<feature type="transmembrane region" description="Helical" evidence="12">
    <location>
        <begin position="358"/>
        <end position="381"/>
    </location>
</feature>
<gene>
    <name evidence="14" type="ORF">TM49_01940</name>
</gene>
<dbReference type="PATRIC" id="fig|1486262.3.peg.399"/>
<evidence type="ECO:0000256" key="7">
    <source>
        <dbReference type="ARBA" id="ARBA00022676"/>
    </source>
</evidence>
<dbReference type="NCBIfam" id="NF003958">
    <property type="entry name" value="PRK05454.2-1"/>
    <property type="match status" value="1"/>
</dbReference>
<evidence type="ECO:0000256" key="3">
    <source>
        <dbReference type="ARBA" id="ARBA00009337"/>
    </source>
</evidence>
<keyword evidence="7" id="KW-0328">Glycosyltransferase</keyword>
<reference evidence="14 15" key="1">
    <citation type="journal article" date="2015" name="Genome Announc.">
        <title>Complete genome sequence of Martelella endophytica YC6887, which has antifungal activity associated with a halophyte.</title>
        <authorList>
            <person name="Khan A."/>
            <person name="Khan H."/>
            <person name="Chung E.J."/>
            <person name="Hossain M.T."/>
            <person name="Chung Y.R."/>
        </authorList>
    </citation>
    <scope>NUCLEOTIDE SEQUENCE [LARGE SCALE GENOMIC DNA]</scope>
    <source>
        <strain evidence="14">YC6887</strain>
    </source>
</reference>
<dbReference type="Gene3D" id="3.90.550.10">
    <property type="entry name" value="Spore Coat Polysaccharide Biosynthesis Protein SpsA, Chain A"/>
    <property type="match status" value="1"/>
</dbReference>
<evidence type="ECO:0000256" key="4">
    <source>
        <dbReference type="ARBA" id="ARBA00020585"/>
    </source>
</evidence>
<evidence type="ECO:0000256" key="10">
    <source>
        <dbReference type="ARBA" id="ARBA00022989"/>
    </source>
</evidence>
<evidence type="ECO:0000259" key="13">
    <source>
        <dbReference type="Pfam" id="PF13632"/>
    </source>
</evidence>
<feature type="domain" description="Glycosyltransferase 2-like" evidence="13">
    <location>
        <begin position="183"/>
        <end position="398"/>
    </location>
</feature>
<feature type="transmembrane region" description="Helical" evidence="12">
    <location>
        <begin position="496"/>
        <end position="515"/>
    </location>
</feature>
<dbReference type="PANTHER" id="PTHR43867:SF5">
    <property type="entry name" value="GLUCANS BIOSYNTHESIS GLUCOSYLTRANSFERASE H"/>
    <property type="match status" value="1"/>
</dbReference>
<comment type="similarity">
    <text evidence="3">Belongs to the glycosyltransferase 2 family. OpgH subfamily.</text>
</comment>
<accession>A0A0D5LKJ4</accession>
<evidence type="ECO:0000256" key="9">
    <source>
        <dbReference type="ARBA" id="ARBA00022692"/>
    </source>
</evidence>
<feature type="transmembrane region" description="Helical" evidence="12">
    <location>
        <begin position="40"/>
        <end position="65"/>
    </location>
</feature>
<dbReference type="InterPro" id="IPR001173">
    <property type="entry name" value="Glyco_trans_2-like"/>
</dbReference>
<dbReference type="HOGENOM" id="CLU_015730_1_0_5"/>
<dbReference type="SUPFAM" id="SSF53448">
    <property type="entry name" value="Nucleotide-diphospho-sugar transferases"/>
    <property type="match status" value="1"/>
</dbReference>
<dbReference type="NCBIfam" id="NF003962">
    <property type="entry name" value="PRK05454.2-5"/>
    <property type="match status" value="1"/>
</dbReference>
<dbReference type="GO" id="GO:0016758">
    <property type="term" value="F:hexosyltransferase activity"/>
    <property type="evidence" value="ECO:0007669"/>
    <property type="project" value="TreeGrafter"/>
</dbReference>
<dbReference type="AlphaFoldDB" id="A0A0D5LKJ4"/>
<keyword evidence="9 12" id="KW-0812">Transmembrane</keyword>
<keyword evidence="10 12" id="KW-1133">Transmembrane helix</keyword>
<keyword evidence="6" id="KW-0997">Cell inner membrane</keyword>
<dbReference type="Proteomes" id="UP000032611">
    <property type="component" value="Chromosome"/>
</dbReference>
<dbReference type="KEGG" id="mey:TM49_01940"/>
<dbReference type="OrthoDB" id="9806824at2"/>
<evidence type="ECO:0000313" key="15">
    <source>
        <dbReference type="Proteomes" id="UP000032611"/>
    </source>
</evidence>
<proteinExistence type="inferred from homology"/>
<keyword evidence="5" id="KW-1003">Cell membrane</keyword>
<dbReference type="Pfam" id="PF13632">
    <property type="entry name" value="Glyco_trans_2_3"/>
    <property type="match status" value="1"/>
</dbReference>
<evidence type="ECO:0000256" key="11">
    <source>
        <dbReference type="ARBA" id="ARBA00023136"/>
    </source>
</evidence>
<dbReference type="InterPro" id="IPR050321">
    <property type="entry name" value="Glycosyltr_2/OpgH_subfam"/>
</dbReference>
<protein>
    <recommendedName>
        <fullName evidence="4">Glucans biosynthesis glucosyltransferase H</fullName>
    </recommendedName>
</protein>
<dbReference type="PANTHER" id="PTHR43867">
    <property type="entry name" value="CELLULOSE SYNTHASE CATALYTIC SUBUNIT A [UDP-FORMING]"/>
    <property type="match status" value="1"/>
</dbReference>
<evidence type="ECO:0000256" key="2">
    <source>
        <dbReference type="ARBA" id="ARBA00005001"/>
    </source>
</evidence>
<evidence type="ECO:0000256" key="8">
    <source>
        <dbReference type="ARBA" id="ARBA00022679"/>
    </source>
</evidence>
<keyword evidence="15" id="KW-1185">Reference proteome</keyword>
<evidence type="ECO:0000313" key="14">
    <source>
        <dbReference type="EMBL" id="AJY44719.1"/>
    </source>
</evidence>